<evidence type="ECO:0000313" key="2">
    <source>
        <dbReference type="EMBL" id="QBE65309.1"/>
    </source>
</evidence>
<dbReference type="AlphaFoldDB" id="A0A4P6L1I5"/>
<feature type="region of interest" description="Disordered" evidence="1">
    <location>
        <begin position="25"/>
        <end position="55"/>
    </location>
</feature>
<organism evidence="2 3">
    <name type="scientific">Pseudoduganella lutea</name>
    <dbReference type="NCBI Taxonomy" id="321985"/>
    <lineage>
        <taxon>Bacteria</taxon>
        <taxon>Pseudomonadati</taxon>
        <taxon>Pseudomonadota</taxon>
        <taxon>Betaproteobacteria</taxon>
        <taxon>Burkholderiales</taxon>
        <taxon>Oxalobacteraceae</taxon>
        <taxon>Telluria group</taxon>
        <taxon>Pseudoduganella</taxon>
    </lineage>
</organism>
<protein>
    <submittedName>
        <fullName evidence="2">DUF3460 family protein</fullName>
    </submittedName>
</protein>
<evidence type="ECO:0000256" key="1">
    <source>
        <dbReference type="SAM" id="MobiDB-lite"/>
    </source>
</evidence>
<dbReference type="RefSeq" id="WP_130188420.1">
    <property type="nucleotide sequence ID" value="NZ_CP035913.1"/>
</dbReference>
<accession>A0A4P6L1I5</accession>
<keyword evidence="3" id="KW-1185">Reference proteome</keyword>
<feature type="compositionally biased region" description="Basic and acidic residues" evidence="1">
    <location>
        <begin position="40"/>
        <end position="55"/>
    </location>
</feature>
<dbReference type="EMBL" id="CP035913">
    <property type="protein sequence ID" value="QBE65309.1"/>
    <property type="molecule type" value="Genomic_DNA"/>
</dbReference>
<dbReference type="InterPro" id="IPR021853">
    <property type="entry name" value="DUF3460"/>
</dbReference>
<evidence type="ECO:0000313" key="3">
    <source>
        <dbReference type="Proteomes" id="UP000290637"/>
    </source>
</evidence>
<sequence length="70" mass="8290">MKLLFKQHRGYESDHTQFIKALKEKNPTIEAGQQQGRSLLWDKEPTSLDEQARQRDSRIAQQAYVYQNKL</sequence>
<dbReference type="Proteomes" id="UP000290637">
    <property type="component" value="Chromosome"/>
</dbReference>
<dbReference type="Pfam" id="PF11943">
    <property type="entry name" value="DUF3460"/>
    <property type="match status" value="1"/>
</dbReference>
<proteinExistence type="predicted"/>
<name>A0A4P6L1I5_9BURK</name>
<dbReference type="OrthoDB" id="5296692at2"/>
<reference evidence="2 3" key="1">
    <citation type="submission" date="2019-02" db="EMBL/GenBank/DDBJ databases">
        <title>Draft Genome Sequences of Six Type Strains of the Genus Massilia.</title>
        <authorList>
            <person name="Miess H."/>
            <person name="Frediansyhah A."/>
            <person name="Gross H."/>
        </authorList>
    </citation>
    <scope>NUCLEOTIDE SEQUENCE [LARGE SCALE GENOMIC DNA]</scope>
    <source>
        <strain evidence="2 3">DSM 17473</strain>
    </source>
</reference>
<gene>
    <name evidence="2" type="ORF">EWM63_21815</name>
</gene>
<dbReference type="KEGG" id="plue:EWM63_21815"/>